<organism evidence="8 9">
    <name type="scientific">Schleiferia thermophila</name>
    <dbReference type="NCBI Taxonomy" id="884107"/>
    <lineage>
        <taxon>Bacteria</taxon>
        <taxon>Pseudomonadati</taxon>
        <taxon>Bacteroidota</taxon>
        <taxon>Flavobacteriia</taxon>
        <taxon>Flavobacteriales</taxon>
        <taxon>Schleiferiaceae</taxon>
        <taxon>Schleiferia</taxon>
    </lineage>
</organism>
<feature type="active site" description="Proton donor/acceptor" evidence="7">
    <location>
        <position position="77"/>
    </location>
</feature>
<feature type="binding site" evidence="7">
    <location>
        <begin position="46"/>
        <end position="47"/>
    </location>
    <ligand>
        <name>substrate</name>
    </ligand>
</feature>
<dbReference type="HAMAP" id="MF_00258">
    <property type="entry name" value="Glu_racemase"/>
    <property type="match status" value="1"/>
</dbReference>
<sequence length="269" mass="30142">MFRQDSYAPIGIFDSGVGGLTVAKAIMNLMPNEDILYFGDTAHMPYGEKSKEAIIKYSLEISEFLYQKGVKVLVIACNSASATAYEALCEYWKERLPIVNVIDPVVEYVCEQHFANIGIIGTKATINSGVYSRKIQESCSNVTVNSKATPLLAGMVEEGLAGTEVSRALIKHYLRDQRFDQLDCMILGCTHYPLIQEDIKAFFKEQIKILDTPSITAAHLRQVLIDTSLRSPSTYHGEYHFYLSDLTESFKEIASYFLGFQPVLEHVVL</sequence>
<dbReference type="PROSITE" id="PS00923">
    <property type="entry name" value="ASP_GLU_RACEMASE_1"/>
    <property type="match status" value="1"/>
</dbReference>
<evidence type="ECO:0000256" key="3">
    <source>
        <dbReference type="ARBA" id="ARBA00022960"/>
    </source>
</evidence>
<dbReference type="GO" id="GO:0009252">
    <property type="term" value="P:peptidoglycan biosynthetic process"/>
    <property type="evidence" value="ECO:0007669"/>
    <property type="project" value="UniProtKB-UniRule"/>
</dbReference>
<dbReference type="AlphaFoldDB" id="A0A369AAY6"/>
<feature type="binding site" evidence="7">
    <location>
        <begin position="14"/>
        <end position="15"/>
    </location>
    <ligand>
        <name>substrate</name>
    </ligand>
</feature>
<protein>
    <recommendedName>
        <fullName evidence="2 7">Glutamate racemase</fullName>
        <ecNumber evidence="2 7">5.1.1.3</ecNumber>
    </recommendedName>
</protein>
<evidence type="ECO:0000256" key="5">
    <source>
        <dbReference type="ARBA" id="ARBA00023235"/>
    </source>
</evidence>
<dbReference type="InterPro" id="IPR004391">
    <property type="entry name" value="Glu_race"/>
</dbReference>
<evidence type="ECO:0000256" key="4">
    <source>
        <dbReference type="ARBA" id="ARBA00022984"/>
    </source>
</evidence>
<proteinExistence type="inferred from homology"/>
<keyword evidence="3 7" id="KW-0133">Cell shape</keyword>
<keyword evidence="9" id="KW-1185">Reference proteome</keyword>
<dbReference type="RefSeq" id="WP_114365708.1">
    <property type="nucleotide sequence ID" value="NZ_BHZF01000001.1"/>
</dbReference>
<dbReference type="GO" id="GO:0008360">
    <property type="term" value="P:regulation of cell shape"/>
    <property type="evidence" value="ECO:0007669"/>
    <property type="project" value="UniProtKB-KW"/>
</dbReference>
<comment type="pathway">
    <text evidence="7">Cell wall biogenesis; peptidoglycan biosynthesis.</text>
</comment>
<dbReference type="Gene3D" id="3.40.50.1860">
    <property type="match status" value="2"/>
</dbReference>
<dbReference type="Proteomes" id="UP000253517">
    <property type="component" value="Unassembled WGS sequence"/>
</dbReference>
<feature type="active site" description="Proton donor/acceptor" evidence="7">
    <location>
        <position position="189"/>
    </location>
</feature>
<evidence type="ECO:0000256" key="7">
    <source>
        <dbReference type="HAMAP-Rule" id="MF_00258"/>
    </source>
</evidence>
<evidence type="ECO:0000256" key="6">
    <source>
        <dbReference type="ARBA" id="ARBA00023316"/>
    </source>
</evidence>
<comment type="function">
    <text evidence="7">Provides the (R)-glutamate required for cell wall biosynthesis.</text>
</comment>
<feature type="binding site" evidence="7">
    <location>
        <begin position="190"/>
        <end position="191"/>
    </location>
    <ligand>
        <name>substrate</name>
    </ligand>
</feature>
<comment type="catalytic activity">
    <reaction evidence="1 7">
        <text>L-glutamate = D-glutamate</text>
        <dbReference type="Rhea" id="RHEA:12813"/>
        <dbReference type="ChEBI" id="CHEBI:29985"/>
        <dbReference type="ChEBI" id="CHEBI:29986"/>
        <dbReference type="EC" id="5.1.1.3"/>
    </reaction>
</comment>
<keyword evidence="5 7" id="KW-0413">Isomerase</keyword>
<dbReference type="Pfam" id="PF01177">
    <property type="entry name" value="Asp_Glu_race"/>
    <property type="match status" value="1"/>
</dbReference>
<dbReference type="InterPro" id="IPR018187">
    <property type="entry name" value="Asp/Glu_racemase_AS_1"/>
</dbReference>
<dbReference type="UniPathway" id="UPA00219"/>
<evidence type="ECO:0000313" key="9">
    <source>
        <dbReference type="Proteomes" id="UP000253517"/>
    </source>
</evidence>
<dbReference type="EC" id="5.1.1.3" evidence="2 7"/>
<dbReference type="GO" id="GO:0071555">
    <property type="term" value="P:cell wall organization"/>
    <property type="evidence" value="ECO:0007669"/>
    <property type="project" value="UniProtKB-KW"/>
</dbReference>
<evidence type="ECO:0000256" key="2">
    <source>
        <dbReference type="ARBA" id="ARBA00013090"/>
    </source>
</evidence>
<dbReference type="PANTHER" id="PTHR21198">
    <property type="entry name" value="GLUTAMATE RACEMASE"/>
    <property type="match status" value="1"/>
</dbReference>
<dbReference type="InterPro" id="IPR001920">
    <property type="entry name" value="Asp/Glu_race"/>
</dbReference>
<dbReference type="SUPFAM" id="SSF53681">
    <property type="entry name" value="Aspartate/glutamate racemase"/>
    <property type="match status" value="2"/>
</dbReference>
<evidence type="ECO:0000256" key="1">
    <source>
        <dbReference type="ARBA" id="ARBA00001602"/>
    </source>
</evidence>
<feature type="binding site" evidence="7">
    <location>
        <begin position="78"/>
        <end position="79"/>
    </location>
    <ligand>
        <name>substrate</name>
    </ligand>
</feature>
<comment type="caution">
    <text evidence="8">The sequence shown here is derived from an EMBL/GenBank/DDBJ whole genome shotgun (WGS) entry which is preliminary data.</text>
</comment>
<keyword evidence="4 7" id="KW-0573">Peptidoglycan synthesis</keyword>
<evidence type="ECO:0000313" key="8">
    <source>
        <dbReference type="EMBL" id="RCX05237.1"/>
    </source>
</evidence>
<dbReference type="PANTHER" id="PTHR21198:SF2">
    <property type="entry name" value="GLUTAMATE RACEMASE"/>
    <property type="match status" value="1"/>
</dbReference>
<name>A0A369AAY6_9FLAO</name>
<gene>
    <name evidence="7" type="primary">murI</name>
    <name evidence="8" type="ORF">DES35_101522</name>
</gene>
<dbReference type="InterPro" id="IPR015942">
    <property type="entry name" value="Asp/Glu/hydantoin_racemase"/>
</dbReference>
<comment type="similarity">
    <text evidence="7">Belongs to the aspartate/glutamate racemases family.</text>
</comment>
<accession>A0A369AAY6</accession>
<dbReference type="EMBL" id="QPJS01000001">
    <property type="protein sequence ID" value="RCX05237.1"/>
    <property type="molecule type" value="Genomic_DNA"/>
</dbReference>
<dbReference type="NCBIfam" id="TIGR00067">
    <property type="entry name" value="glut_race"/>
    <property type="match status" value="1"/>
</dbReference>
<reference evidence="8 9" key="1">
    <citation type="submission" date="2018-07" db="EMBL/GenBank/DDBJ databases">
        <title>Genomic Encyclopedia of Type Strains, Phase IV (KMG-IV): sequencing the most valuable type-strain genomes for metagenomic binning, comparative biology and taxonomic classification.</title>
        <authorList>
            <person name="Goeker M."/>
        </authorList>
    </citation>
    <scope>NUCLEOTIDE SEQUENCE [LARGE SCALE GENOMIC DNA]</scope>
    <source>
        <strain evidence="8 9">DSM 21410</strain>
    </source>
</reference>
<dbReference type="FunFam" id="3.40.50.1860:FF:000001">
    <property type="entry name" value="Glutamate racemase"/>
    <property type="match status" value="1"/>
</dbReference>
<dbReference type="GO" id="GO:0008881">
    <property type="term" value="F:glutamate racemase activity"/>
    <property type="evidence" value="ECO:0007669"/>
    <property type="project" value="UniProtKB-UniRule"/>
</dbReference>
<dbReference type="PROSITE" id="PS00924">
    <property type="entry name" value="ASP_GLU_RACEMASE_2"/>
    <property type="match status" value="1"/>
</dbReference>
<keyword evidence="6 7" id="KW-0961">Cell wall biogenesis/degradation</keyword>
<dbReference type="InterPro" id="IPR033134">
    <property type="entry name" value="Asp/Glu_racemase_AS_2"/>
</dbReference>